<evidence type="ECO:0000256" key="1">
    <source>
        <dbReference type="SAM" id="MobiDB-lite"/>
    </source>
</evidence>
<dbReference type="InterPro" id="IPR001387">
    <property type="entry name" value="Cro/C1-type_HTH"/>
</dbReference>
<dbReference type="Pfam" id="PF01381">
    <property type="entry name" value="HTH_3"/>
    <property type="match status" value="1"/>
</dbReference>
<dbReference type="Proteomes" id="UP000664044">
    <property type="component" value="Unassembled WGS sequence"/>
</dbReference>
<sequence length="115" mass="13142">MTDISHNSWYAMSDKALSEVIGRFIKHHRLQKNLSQATVAQNADISRSTLSLLERGGTVTVSTLLQVLRTLELLHVMDVFEVRPQISPMHLAKMERERRKHASGKPHKGQQESDW</sequence>
<reference evidence="3 4" key="1">
    <citation type="submission" date="2021-03" db="EMBL/GenBank/DDBJ databases">
        <title>Muricauda lutimaris sp. nov. and Muricauda ruestringensis sp. nov, two marine members of the Flavobacteriaceae isolated from deep sea sediments of Western Pacific.</title>
        <authorList>
            <person name="Zhao S."/>
            <person name="Liu R."/>
        </authorList>
    </citation>
    <scope>NUCLEOTIDE SEQUENCE [LARGE SCALE GENOMIC DNA]</scope>
    <source>
        <strain evidence="3 4">BC31-1-A7</strain>
    </source>
</reference>
<proteinExistence type="predicted"/>
<dbReference type="CDD" id="cd00093">
    <property type="entry name" value="HTH_XRE"/>
    <property type="match status" value="1"/>
</dbReference>
<accession>A0ABS3G6F0</accession>
<organism evidence="3 4">
    <name type="scientific">Flagellimonas aurea</name>
    <dbReference type="NCBI Taxonomy" id="2915619"/>
    <lineage>
        <taxon>Bacteria</taxon>
        <taxon>Pseudomonadati</taxon>
        <taxon>Bacteroidota</taxon>
        <taxon>Flavobacteriia</taxon>
        <taxon>Flavobacteriales</taxon>
        <taxon>Flavobacteriaceae</taxon>
        <taxon>Flagellimonas</taxon>
    </lineage>
</organism>
<dbReference type="SMART" id="SM00530">
    <property type="entry name" value="HTH_XRE"/>
    <property type="match status" value="1"/>
</dbReference>
<dbReference type="PROSITE" id="PS50943">
    <property type="entry name" value="HTH_CROC1"/>
    <property type="match status" value="1"/>
</dbReference>
<feature type="region of interest" description="Disordered" evidence="1">
    <location>
        <begin position="91"/>
        <end position="115"/>
    </location>
</feature>
<comment type="caution">
    <text evidence="3">The sequence shown here is derived from an EMBL/GenBank/DDBJ whole genome shotgun (WGS) entry which is preliminary data.</text>
</comment>
<dbReference type="Gene3D" id="1.10.260.40">
    <property type="entry name" value="lambda repressor-like DNA-binding domains"/>
    <property type="match status" value="1"/>
</dbReference>
<evidence type="ECO:0000313" key="4">
    <source>
        <dbReference type="Proteomes" id="UP000664044"/>
    </source>
</evidence>
<name>A0ABS3G6F0_9FLAO</name>
<dbReference type="InterPro" id="IPR010982">
    <property type="entry name" value="Lambda_DNA-bd_dom_sf"/>
</dbReference>
<dbReference type="SUPFAM" id="SSF47413">
    <property type="entry name" value="lambda repressor-like DNA-binding domains"/>
    <property type="match status" value="1"/>
</dbReference>
<feature type="domain" description="HTH cro/C1-type" evidence="2">
    <location>
        <begin position="25"/>
        <end position="77"/>
    </location>
</feature>
<keyword evidence="4" id="KW-1185">Reference proteome</keyword>
<gene>
    <name evidence="3" type="ORF">J0656_11535</name>
</gene>
<evidence type="ECO:0000313" key="3">
    <source>
        <dbReference type="EMBL" id="MBO0354647.1"/>
    </source>
</evidence>
<dbReference type="RefSeq" id="WP_207033904.1">
    <property type="nucleotide sequence ID" value="NZ_JAFLNL010000006.1"/>
</dbReference>
<evidence type="ECO:0000259" key="2">
    <source>
        <dbReference type="PROSITE" id="PS50943"/>
    </source>
</evidence>
<feature type="compositionally biased region" description="Basic residues" evidence="1">
    <location>
        <begin position="98"/>
        <end position="108"/>
    </location>
</feature>
<dbReference type="EMBL" id="JAFLNL010000006">
    <property type="protein sequence ID" value="MBO0354647.1"/>
    <property type="molecule type" value="Genomic_DNA"/>
</dbReference>
<protein>
    <submittedName>
        <fullName evidence="3">Helix-turn-helix transcriptional regulator</fullName>
    </submittedName>
</protein>